<proteinExistence type="inferred from homology"/>
<evidence type="ECO:0000313" key="11">
    <source>
        <dbReference type="Proteomes" id="UP000306631"/>
    </source>
</evidence>
<dbReference type="InterPro" id="IPR002941">
    <property type="entry name" value="DNA_methylase_N4/N6"/>
</dbReference>
<dbReference type="GO" id="GO:0009307">
    <property type="term" value="P:DNA restriction-modification system"/>
    <property type="evidence" value="ECO:0007669"/>
    <property type="project" value="UniProtKB-KW"/>
</dbReference>
<evidence type="ECO:0000256" key="1">
    <source>
        <dbReference type="ARBA" id="ARBA00010203"/>
    </source>
</evidence>
<dbReference type="AlphaFoldDB" id="A0A4S2CWU3"/>
<dbReference type="EC" id="2.1.1.113" evidence="2"/>
<evidence type="ECO:0000256" key="2">
    <source>
        <dbReference type="ARBA" id="ARBA00012185"/>
    </source>
</evidence>
<evidence type="ECO:0000256" key="3">
    <source>
        <dbReference type="ARBA" id="ARBA00022603"/>
    </source>
</evidence>
<dbReference type="GO" id="GO:0003677">
    <property type="term" value="F:DNA binding"/>
    <property type="evidence" value="ECO:0007669"/>
    <property type="project" value="UniProtKB-KW"/>
</dbReference>
<dbReference type="GO" id="GO:0008170">
    <property type="term" value="F:N-methyltransferase activity"/>
    <property type="evidence" value="ECO:0007669"/>
    <property type="project" value="InterPro"/>
</dbReference>
<dbReference type="RefSeq" id="WP_017355643.1">
    <property type="nucleotide sequence ID" value="NZ_SRYW01000010.1"/>
</dbReference>
<dbReference type="OrthoDB" id="9816043at2"/>
<evidence type="ECO:0000259" key="9">
    <source>
        <dbReference type="Pfam" id="PF01555"/>
    </source>
</evidence>
<dbReference type="GO" id="GO:0032259">
    <property type="term" value="P:methylation"/>
    <property type="evidence" value="ECO:0007669"/>
    <property type="project" value="UniProtKB-KW"/>
</dbReference>
<comment type="catalytic activity">
    <reaction evidence="8">
        <text>a 2'-deoxycytidine in DNA + S-adenosyl-L-methionine = an N(4)-methyl-2'-deoxycytidine in DNA + S-adenosyl-L-homocysteine + H(+)</text>
        <dbReference type="Rhea" id="RHEA:16857"/>
        <dbReference type="Rhea" id="RHEA-COMP:11369"/>
        <dbReference type="Rhea" id="RHEA-COMP:13674"/>
        <dbReference type="ChEBI" id="CHEBI:15378"/>
        <dbReference type="ChEBI" id="CHEBI:57856"/>
        <dbReference type="ChEBI" id="CHEBI:59789"/>
        <dbReference type="ChEBI" id="CHEBI:85452"/>
        <dbReference type="ChEBI" id="CHEBI:137933"/>
        <dbReference type="EC" id="2.1.1.113"/>
    </reaction>
</comment>
<dbReference type="SUPFAM" id="SSF53335">
    <property type="entry name" value="S-adenosyl-L-methionine-dependent methyltransferases"/>
    <property type="match status" value="2"/>
</dbReference>
<dbReference type="EMBL" id="SRYW01000010">
    <property type="protein sequence ID" value="TGY33458.1"/>
    <property type="molecule type" value="Genomic_DNA"/>
</dbReference>
<sequence length="407" mass="44970">MRLPVHRWFRYSAGFSAEWAESVIDAHGGKHCTVLDPFAGSGTTLVAAEHCGAAAFGFESHPFVNRIAEAKLSWPSDSDAFLDAAETVKQHLDTWETLITEAQGAPDLLQKCYSVDVLAQLYALRNGYTTESGALDPAAARLVWLAITGILRACSGVGTAQWQYILPNKSKAKVLEPRVAFDAKVQQMAADMRSAQEHRWSGSARVFAHDSRNAQIPIEPGSVDLVLTSPPYANNYDYADATRLEMMFWGEIKGWGDLQNAVRQHIVRSCSQHAAADRVDLASMLEHPSLSAIHSEISEVCNELATVRLGKGGKKAYHIMVAAYFHDMAATFTMLRRACRDGARMCFVVGDSAPYGVYVPVDDWLGRLAVAAGFTSYSFEKLRDRNTKWKNRKHTVPLHEGHLWIEG</sequence>
<keyword evidence="5" id="KW-0949">S-adenosyl-L-methionine</keyword>
<evidence type="ECO:0000256" key="7">
    <source>
        <dbReference type="ARBA" id="ARBA00023125"/>
    </source>
</evidence>
<evidence type="ECO:0000313" key="10">
    <source>
        <dbReference type="EMBL" id="TGY33458.1"/>
    </source>
</evidence>
<feature type="domain" description="DNA methylase N-4/N-6" evidence="9">
    <location>
        <begin position="11"/>
        <end position="68"/>
    </location>
</feature>
<evidence type="ECO:0000256" key="5">
    <source>
        <dbReference type="ARBA" id="ARBA00022691"/>
    </source>
</evidence>
<evidence type="ECO:0000256" key="4">
    <source>
        <dbReference type="ARBA" id="ARBA00022679"/>
    </source>
</evidence>
<keyword evidence="4" id="KW-0808">Transferase</keyword>
<protein>
    <recommendedName>
        <fullName evidence="2">site-specific DNA-methyltransferase (cytosine-N(4)-specific)</fullName>
        <ecNumber evidence="2">2.1.1.113</ecNumber>
    </recommendedName>
</protein>
<dbReference type="Pfam" id="PF01555">
    <property type="entry name" value="N6_N4_Mtase"/>
    <property type="match status" value="1"/>
</dbReference>
<dbReference type="GO" id="GO:0015667">
    <property type="term" value="F:site-specific DNA-methyltransferase (cytosine-N4-specific) activity"/>
    <property type="evidence" value="ECO:0007669"/>
    <property type="project" value="UniProtKB-EC"/>
</dbReference>
<organism evidence="10 11">
    <name type="scientific">Stenotrophomonas maltophilia</name>
    <name type="common">Pseudomonas maltophilia</name>
    <name type="synonym">Xanthomonas maltophilia</name>
    <dbReference type="NCBI Taxonomy" id="40324"/>
    <lineage>
        <taxon>Bacteria</taxon>
        <taxon>Pseudomonadati</taxon>
        <taxon>Pseudomonadota</taxon>
        <taxon>Gammaproteobacteria</taxon>
        <taxon>Lysobacterales</taxon>
        <taxon>Lysobacteraceae</taxon>
        <taxon>Stenotrophomonas</taxon>
        <taxon>Stenotrophomonas maltophilia group</taxon>
    </lineage>
</organism>
<keyword evidence="6" id="KW-0680">Restriction system</keyword>
<dbReference type="InterPro" id="IPR029063">
    <property type="entry name" value="SAM-dependent_MTases_sf"/>
</dbReference>
<dbReference type="PROSITE" id="PS00093">
    <property type="entry name" value="N4_MTASE"/>
    <property type="match status" value="1"/>
</dbReference>
<dbReference type="InterPro" id="IPR017985">
    <property type="entry name" value="MeTrfase_CN4_CS"/>
</dbReference>
<name>A0A4S2CWU3_STEMA</name>
<dbReference type="Gene3D" id="3.40.50.150">
    <property type="entry name" value="Vaccinia Virus protein VP39"/>
    <property type="match status" value="2"/>
</dbReference>
<accession>A0A4S2CWU3</accession>
<reference evidence="10 11" key="1">
    <citation type="submission" date="2019-04" db="EMBL/GenBank/DDBJ databases">
        <title>Microbes associate with the intestines of laboratory mice.</title>
        <authorList>
            <person name="Navarre W."/>
            <person name="Wong E."/>
            <person name="Huang K."/>
            <person name="Tropini C."/>
            <person name="Ng K."/>
            <person name="Yu B."/>
        </authorList>
    </citation>
    <scope>NUCLEOTIDE SEQUENCE [LARGE SCALE GENOMIC DNA]</scope>
    <source>
        <strain evidence="10 11">NM62_B4-13</strain>
    </source>
</reference>
<keyword evidence="7" id="KW-0238">DNA-binding</keyword>
<dbReference type="Proteomes" id="UP000306631">
    <property type="component" value="Unassembled WGS sequence"/>
</dbReference>
<evidence type="ECO:0000256" key="6">
    <source>
        <dbReference type="ARBA" id="ARBA00022747"/>
    </source>
</evidence>
<evidence type="ECO:0000256" key="8">
    <source>
        <dbReference type="ARBA" id="ARBA00049120"/>
    </source>
</evidence>
<gene>
    <name evidence="10" type="ORF">E5352_12790</name>
</gene>
<comment type="similarity">
    <text evidence="1">Belongs to the N(4)/N(6)-methyltransferase family. N(4) subfamily.</text>
</comment>
<comment type="caution">
    <text evidence="10">The sequence shown here is derived from an EMBL/GenBank/DDBJ whole genome shotgun (WGS) entry which is preliminary data.</text>
</comment>
<keyword evidence="3 10" id="KW-0489">Methyltransferase</keyword>